<name>A0AAE1HDA2_9NEOP</name>
<reference evidence="1" key="1">
    <citation type="submission" date="2021-07" db="EMBL/GenBank/DDBJ databases">
        <authorList>
            <person name="Catto M.A."/>
            <person name="Jacobson A."/>
            <person name="Kennedy G."/>
            <person name="Labadie P."/>
            <person name="Hunt B.G."/>
            <person name="Srinivasan R."/>
        </authorList>
    </citation>
    <scope>NUCLEOTIDE SEQUENCE</scope>
    <source>
        <strain evidence="1">PL_HMW_Pooled</strain>
        <tissue evidence="1">Head</tissue>
    </source>
</reference>
<gene>
    <name evidence="1" type="ORF">KUF71_008381</name>
</gene>
<proteinExistence type="predicted"/>
<dbReference type="AlphaFoldDB" id="A0AAE1HDA2"/>
<keyword evidence="2" id="KW-1185">Reference proteome</keyword>
<reference evidence="1" key="2">
    <citation type="journal article" date="2023" name="BMC Genomics">
        <title>Pest status, molecular evolution, and epigenetic factors derived from the genome assembly of Frankliniella fusca, a thysanopteran phytovirus vector.</title>
        <authorList>
            <person name="Catto M.A."/>
            <person name="Labadie P.E."/>
            <person name="Jacobson A.L."/>
            <person name="Kennedy G.G."/>
            <person name="Srinivasan R."/>
            <person name="Hunt B.G."/>
        </authorList>
    </citation>
    <scope>NUCLEOTIDE SEQUENCE</scope>
    <source>
        <strain evidence="1">PL_HMW_Pooled</strain>
    </source>
</reference>
<evidence type="ECO:0000313" key="2">
    <source>
        <dbReference type="Proteomes" id="UP001219518"/>
    </source>
</evidence>
<accession>A0AAE1HDA2</accession>
<dbReference type="EMBL" id="JAHWGI010000971">
    <property type="protein sequence ID" value="KAK3919232.1"/>
    <property type="molecule type" value="Genomic_DNA"/>
</dbReference>
<evidence type="ECO:0000313" key="1">
    <source>
        <dbReference type="EMBL" id="KAK3919232.1"/>
    </source>
</evidence>
<protein>
    <submittedName>
        <fullName evidence="1">Polyribonucleotide nucleotidyltransferase</fullName>
    </submittedName>
</protein>
<sequence>MVPGPTASANTLIIEKTPLITPKPIPAEYPNIFLLMIGELDSIMFLRPSSNDVRFRGSSNYVRFKRGV</sequence>
<organism evidence="1 2">
    <name type="scientific">Frankliniella fusca</name>
    <dbReference type="NCBI Taxonomy" id="407009"/>
    <lineage>
        <taxon>Eukaryota</taxon>
        <taxon>Metazoa</taxon>
        <taxon>Ecdysozoa</taxon>
        <taxon>Arthropoda</taxon>
        <taxon>Hexapoda</taxon>
        <taxon>Insecta</taxon>
        <taxon>Pterygota</taxon>
        <taxon>Neoptera</taxon>
        <taxon>Paraneoptera</taxon>
        <taxon>Thysanoptera</taxon>
        <taxon>Terebrantia</taxon>
        <taxon>Thripoidea</taxon>
        <taxon>Thripidae</taxon>
        <taxon>Frankliniella</taxon>
    </lineage>
</organism>
<comment type="caution">
    <text evidence="1">The sequence shown here is derived from an EMBL/GenBank/DDBJ whole genome shotgun (WGS) entry which is preliminary data.</text>
</comment>
<dbReference type="Proteomes" id="UP001219518">
    <property type="component" value="Unassembled WGS sequence"/>
</dbReference>